<dbReference type="NCBIfam" id="TIGR02464">
    <property type="entry name" value="ribofla_fusion"/>
    <property type="match status" value="1"/>
</dbReference>
<comment type="catalytic activity">
    <reaction evidence="1">
        <text>5-amino-6-(5-phospho-D-ribosylamino)uracil + H2O = 5,6-diaminouracil + D-ribose 5-phosphate</text>
        <dbReference type="Rhea" id="RHEA:55020"/>
        <dbReference type="ChEBI" id="CHEBI:15377"/>
        <dbReference type="ChEBI" id="CHEBI:46252"/>
        <dbReference type="ChEBI" id="CHEBI:58453"/>
        <dbReference type="ChEBI" id="CHEBI:78346"/>
    </reaction>
</comment>
<name>A0A7W9SPT0_ARMRO</name>
<organism evidence="4 5">
    <name type="scientific">Armatimonas rosea</name>
    <dbReference type="NCBI Taxonomy" id="685828"/>
    <lineage>
        <taxon>Bacteria</taxon>
        <taxon>Bacillati</taxon>
        <taxon>Armatimonadota</taxon>
        <taxon>Armatimonadia</taxon>
        <taxon>Armatimonadales</taxon>
        <taxon>Armatimonadaceae</taxon>
        <taxon>Armatimonas</taxon>
    </lineage>
</organism>
<dbReference type="RefSeq" id="WP_184193557.1">
    <property type="nucleotide sequence ID" value="NZ_JACHGW010000002.1"/>
</dbReference>
<dbReference type="InterPro" id="IPR012816">
    <property type="entry name" value="NADAR"/>
</dbReference>
<comment type="caution">
    <text evidence="4">The sequence shown here is derived from an EMBL/GenBank/DDBJ whole genome shotgun (WGS) entry which is preliminary data.</text>
</comment>
<dbReference type="AlphaFoldDB" id="A0A7W9SPT0"/>
<evidence type="ECO:0000313" key="5">
    <source>
        <dbReference type="Proteomes" id="UP000520814"/>
    </source>
</evidence>
<accession>A0A7W9SPT0</accession>
<reference evidence="4 5" key="1">
    <citation type="submission" date="2020-08" db="EMBL/GenBank/DDBJ databases">
        <title>Genomic Encyclopedia of Type Strains, Phase IV (KMG-IV): sequencing the most valuable type-strain genomes for metagenomic binning, comparative biology and taxonomic classification.</title>
        <authorList>
            <person name="Goeker M."/>
        </authorList>
    </citation>
    <scope>NUCLEOTIDE SEQUENCE [LARGE SCALE GENOMIC DNA]</scope>
    <source>
        <strain evidence="4 5">DSM 23562</strain>
    </source>
</reference>
<dbReference type="EMBL" id="JACHGW010000002">
    <property type="protein sequence ID" value="MBB6049798.1"/>
    <property type="molecule type" value="Genomic_DNA"/>
</dbReference>
<sequence>MPIKFYSKTQENAYLSNFSPHGFLLDGLYWPTVEHYFQAMKFPTHPDYQEKIRQAKSPAQAKTLGRSRAIPLRPDWDAVKDDIMRRAVQAKFDTHATLKTELIETGQETLIEDAPTDYYWGAGRTGTGKNRLGEILMETREGYTTE</sequence>
<evidence type="ECO:0000256" key="1">
    <source>
        <dbReference type="ARBA" id="ARBA00000022"/>
    </source>
</evidence>
<keyword evidence="5" id="KW-1185">Reference proteome</keyword>
<dbReference type="SUPFAM" id="SSF143990">
    <property type="entry name" value="YbiA-like"/>
    <property type="match status" value="1"/>
</dbReference>
<comment type="catalytic activity">
    <reaction evidence="2">
        <text>2,5-diamino-6-hydroxy-4-(5-phosphoribosylamino)-pyrimidine + H2O = 2,5,6-triamino-4-hydroxypyrimidine + D-ribose 5-phosphate</text>
        <dbReference type="Rhea" id="RHEA:23436"/>
        <dbReference type="ChEBI" id="CHEBI:15377"/>
        <dbReference type="ChEBI" id="CHEBI:58614"/>
        <dbReference type="ChEBI" id="CHEBI:78346"/>
        <dbReference type="ChEBI" id="CHEBI:137796"/>
    </reaction>
</comment>
<dbReference type="InterPro" id="IPR037238">
    <property type="entry name" value="YbiA-like_sf"/>
</dbReference>
<evidence type="ECO:0000259" key="3">
    <source>
        <dbReference type="Pfam" id="PF08719"/>
    </source>
</evidence>
<evidence type="ECO:0000256" key="2">
    <source>
        <dbReference type="ARBA" id="ARBA00000751"/>
    </source>
</evidence>
<dbReference type="Gene3D" id="1.10.357.40">
    <property type="entry name" value="YbiA-like"/>
    <property type="match status" value="1"/>
</dbReference>
<feature type="domain" description="NADAR" evidence="3">
    <location>
        <begin position="5"/>
        <end position="141"/>
    </location>
</feature>
<protein>
    <recommendedName>
        <fullName evidence="3">NADAR domain-containing protein</fullName>
    </recommendedName>
</protein>
<evidence type="ECO:0000313" key="4">
    <source>
        <dbReference type="EMBL" id="MBB6049798.1"/>
    </source>
</evidence>
<gene>
    <name evidence="4" type="ORF">HNQ39_001589</name>
</gene>
<dbReference type="Pfam" id="PF08719">
    <property type="entry name" value="NADAR"/>
    <property type="match status" value="1"/>
</dbReference>
<dbReference type="Proteomes" id="UP000520814">
    <property type="component" value="Unassembled WGS sequence"/>
</dbReference>
<dbReference type="CDD" id="cd15457">
    <property type="entry name" value="NADAR"/>
    <property type="match status" value="1"/>
</dbReference>
<proteinExistence type="predicted"/>